<sequence>MQERIITGVRVVVPMQQVVTEVVVALLMIEAVAVVLLIAAGVLMHLEEALDLKAWRSI</sequence>
<protein>
    <submittedName>
        <fullName evidence="2">Uncharacterized protein</fullName>
    </submittedName>
</protein>
<evidence type="ECO:0000313" key="3">
    <source>
        <dbReference type="Proteomes" id="UP000828390"/>
    </source>
</evidence>
<keyword evidence="1" id="KW-0812">Transmembrane</keyword>
<proteinExistence type="predicted"/>
<feature type="transmembrane region" description="Helical" evidence="1">
    <location>
        <begin position="22"/>
        <end position="46"/>
    </location>
</feature>
<evidence type="ECO:0000313" key="2">
    <source>
        <dbReference type="EMBL" id="KAH3724574.1"/>
    </source>
</evidence>
<keyword evidence="3" id="KW-1185">Reference proteome</keyword>
<reference evidence="2" key="1">
    <citation type="journal article" date="2019" name="bioRxiv">
        <title>The Genome of the Zebra Mussel, Dreissena polymorpha: A Resource for Invasive Species Research.</title>
        <authorList>
            <person name="McCartney M.A."/>
            <person name="Auch B."/>
            <person name="Kono T."/>
            <person name="Mallez S."/>
            <person name="Zhang Y."/>
            <person name="Obille A."/>
            <person name="Becker A."/>
            <person name="Abrahante J.E."/>
            <person name="Garbe J."/>
            <person name="Badalamenti J.P."/>
            <person name="Herman A."/>
            <person name="Mangelson H."/>
            <person name="Liachko I."/>
            <person name="Sullivan S."/>
            <person name="Sone E.D."/>
            <person name="Koren S."/>
            <person name="Silverstein K.A.T."/>
            <person name="Beckman K.B."/>
            <person name="Gohl D.M."/>
        </authorList>
    </citation>
    <scope>NUCLEOTIDE SEQUENCE</scope>
    <source>
        <strain evidence="2">Duluth1</strain>
        <tissue evidence="2">Whole animal</tissue>
    </source>
</reference>
<evidence type="ECO:0000256" key="1">
    <source>
        <dbReference type="SAM" id="Phobius"/>
    </source>
</evidence>
<keyword evidence="1" id="KW-0472">Membrane</keyword>
<comment type="caution">
    <text evidence="2">The sequence shown here is derived from an EMBL/GenBank/DDBJ whole genome shotgun (WGS) entry which is preliminary data.</text>
</comment>
<gene>
    <name evidence="2" type="ORF">DPMN_050394</name>
</gene>
<dbReference type="EMBL" id="JAIWYP010000012">
    <property type="protein sequence ID" value="KAH3724574.1"/>
    <property type="molecule type" value="Genomic_DNA"/>
</dbReference>
<dbReference type="Proteomes" id="UP000828390">
    <property type="component" value="Unassembled WGS sequence"/>
</dbReference>
<reference evidence="2" key="2">
    <citation type="submission" date="2020-11" db="EMBL/GenBank/DDBJ databases">
        <authorList>
            <person name="McCartney M.A."/>
            <person name="Auch B."/>
            <person name="Kono T."/>
            <person name="Mallez S."/>
            <person name="Becker A."/>
            <person name="Gohl D.M."/>
            <person name="Silverstein K.A.T."/>
            <person name="Koren S."/>
            <person name="Bechman K.B."/>
            <person name="Herman A."/>
            <person name="Abrahante J.E."/>
            <person name="Garbe J."/>
        </authorList>
    </citation>
    <scope>NUCLEOTIDE SEQUENCE</scope>
    <source>
        <strain evidence="2">Duluth1</strain>
        <tissue evidence="2">Whole animal</tissue>
    </source>
</reference>
<organism evidence="2 3">
    <name type="scientific">Dreissena polymorpha</name>
    <name type="common">Zebra mussel</name>
    <name type="synonym">Mytilus polymorpha</name>
    <dbReference type="NCBI Taxonomy" id="45954"/>
    <lineage>
        <taxon>Eukaryota</taxon>
        <taxon>Metazoa</taxon>
        <taxon>Spiralia</taxon>
        <taxon>Lophotrochozoa</taxon>
        <taxon>Mollusca</taxon>
        <taxon>Bivalvia</taxon>
        <taxon>Autobranchia</taxon>
        <taxon>Heteroconchia</taxon>
        <taxon>Euheterodonta</taxon>
        <taxon>Imparidentia</taxon>
        <taxon>Neoheterodontei</taxon>
        <taxon>Myida</taxon>
        <taxon>Dreissenoidea</taxon>
        <taxon>Dreissenidae</taxon>
        <taxon>Dreissena</taxon>
    </lineage>
</organism>
<name>A0A9D4CH36_DREPO</name>
<dbReference type="AlphaFoldDB" id="A0A9D4CH36"/>
<keyword evidence="1" id="KW-1133">Transmembrane helix</keyword>
<accession>A0A9D4CH36</accession>